<dbReference type="Pfam" id="PF00535">
    <property type="entry name" value="Glycos_transf_2"/>
    <property type="match status" value="1"/>
</dbReference>
<evidence type="ECO:0000259" key="1">
    <source>
        <dbReference type="Pfam" id="PF00535"/>
    </source>
</evidence>
<name>A0A0G0DZ10_9BACT</name>
<dbReference type="EMBL" id="LBPX01000004">
    <property type="protein sequence ID" value="KKP68265.1"/>
    <property type="molecule type" value="Genomic_DNA"/>
</dbReference>
<organism evidence="2 3">
    <name type="scientific">Candidatus Roizmanbacteria bacterium GW2011_GWC2_35_12</name>
    <dbReference type="NCBI Taxonomy" id="1618485"/>
    <lineage>
        <taxon>Bacteria</taxon>
        <taxon>Candidatus Roizmaniibacteriota</taxon>
    </lineage>
</organism>
<keyword evidence="2" id="KW-0808">Transferase</keyword>
<dbReference type="AlphaFoldDB" id="A0A0G0DZ10"/>
<dbReference type="SUPFAM" id="SSF53448">
    <property type="entry name" value="Nucleotide-diphospho-sugar transferases"/>
    <property type="match status" value="1"/>
</dbReference>
<dbReference type="InterPro" id="IPR001173">
    <property type="entry name" value="Glyco_trans_2-like"/>
</dbReference>
<reference evidence="2 3" key="1">
    <citation type="journal article" date="2015" name="Nature">
        <title>rRNA introns, odd ribosomes, and small enigmatic genomes across a large radiation of phyla.</title>
        <authorList>
            <person name="Brown C.T."/>
            <person name="Hug L.A."/>
            <person name="Thomas B.C."/>
            <person name="Sharon I."/>
            <person name="Castelle C.J."/>
            <person name="Singh A."/>
            <person name="Wilkins M.J."/>
            <person name="Williams K.H."/>
            <person name="Banfield J.F."/>
        </authorList>
    </citation>
    <scope>NUCLEOTIDE SEQUENCE [LARGE SCALE GENOMIC DNA]</scope>
</reference>
<proteinExistence type="predicted"/>
<dbReference type="PATRIC" id="fig|1618485.3.peg.113"/>
<accession>A0A0G0DZ10</accession>
<dbReference type="InterPro" id="IPR029044">
    <property type="entry name" value="Nucleotide-diphossugar_trans"/>
</dbReference>
<dbReference type="GO" id="GO:0016740">
    <property type="term" value="F:transferase activity"/>
    <property type="evidence" value="ECO:0007669"/>
    <property type="project" value="UniProtKB-KW"/>
</dbReference>
<protein>
    <submittedName>
        <fullName evidence="2">Glycosyl transferase family 2</fullName>
    </submittedName>
</protein>
<evidence type="ECO:0000313" key="2">
    <source>
        <dbReference type="EMBL" id="KKP68265.1"/>
    </source>
</evidence>
<dbReference type="PANTHER" id="PTHR48090">
    <property type="entry name" value="UNDECAPRENYL-PHOSPHATE 4-DEOXY-4-FORMAMIDO-L-ARABINOSE TRANSFERASE-RELATED"/>
    <property type="match status" value="1"/>
</dbReference>
<feature type="domain" description="Glycosyltransferase 2-like" evidence="1">
    <location>
        <begin position="4"/>
        <end position="179"/>
    </location>
</feature>
<comment type="caution">
    <text evidence="2">The sequence shown here is derived from an EMBL/GenBank/DDBJ whole genome shotgun (WGS) entry which is preliminary data.</text>
</comment>
<gene>
    <name evidence="2" type="ORF">UR63_C0004G0003</name>
</gene>
<dbReference type="CDD" id="cd04179">
    <property type="entry name" value="DPM_DPG-synthase_like"/>
    <property type="match status" value="1"/>
</dbReference>
<sequence length="241" mass="27972">MILSIIIPVYNEEKTIEKIIDLVLKTKLPNSFEREIIIIDDASSDQTKKLILKKIQKIQQKNQIFLITKPENEGKGSAILIGLKKSKGDIIIIQDADLEYLPKYYSSLLTPIIDNKSSVVYGTRIRTMKFKLFGENRTPLILHYLMNRFLSLFTNLLYGSNITDMETCFKVFTRKVYNQIEPLNSKGFEIEPEITSKILRKKINIYEVDIKTIPRGYNQGKKIKWYDAIFAICTLIKNKII</sequence>
<dbReference type="Proteomes" id="UP000034127">
    <property type="component" value="Unassembled WGS sequence"/>
</dbReference>
<evidence type="ECO:0000313" key="3">
    <source>
        <dbReference type="Proteomes" id="UP000034127"/>
    </source>
</evidence>
<dbReference type="PANTHER" id="PTHR48090:SF7">
    <property type="entry name" value="RFBJ PROTEIN"/>
    <property type="match status" value="1"/>
</dbReference>
<dbReference type="InterPro" id="IPR050256">
    <property type="entry name" value="Glycosyltransferase_2"/>
</dbReference>
<dbReference type="Gene3D" id="3.90.550.10">
    <property type="entry name" value="Spore Coat Polysaccharide Biosynthesis Protein SpsA, Chain A"/>
    <property type="match status" value="1"/>
</dbReference>